<evidence type="ECO:0000259" key="7">
    <source>
        <dbReference type="Pfam" id="PF00155"/>
    </source>
</evidence>
<dbReference type="PANTHER" id="PTHR42790:SF19">
    <property type="entry name" value="KYNURENINE_ALPHA-AMINOADIPATE AMINOTRANSFERASE, MITOCHONDRIAL"/>
    <property type="match status" value="1"/>
</dbReference>
<keyword evidence="3" id="KW-0032">Aminotransferase</keyword>
<dbReference type="CDD" id="cd00609">
    <property type="entry name" value="AAT_like"/>
    <property type="match status" value="1"/>
</dbReference>
<dbReference type="GO" id="GO:0030170">
    <property type="term" value="F:pyridoxal phosphate binding"/>
    <property type="evidence" value="ECO:0007669"/>
    <property type="project" value="InterPro"/>
</dbReference>
<dbReference type="AlphaFoldDB" id="A0A9W7YEJ9"/>
<evidence type="ECO:0000256" key="5">
    <source>
        <dbReference type="ARBA" id="ARBA00022898"/>
    </source>
</evidence>
<dbReference type="OrthoDB" id="691673at2759"/>
<organism evidence="8 9">
    <name type="scientific">Coemansia biformis</name>
    <dbReference type="NCBI Taxonomy" id="1286918"/>
    <lineage>
        <taxon>Eukaryota</taxon>
        <taxon>Fungi</taxon>
        <taxon>Fungi incertae sedis</taxon>
        <taxon>Zoopagomycota</taxon>
        <taxon>Kickxellomycotina</taxon>
        <taxon>Kickxellomycetes</taxon>
        <taxon>Kickxellales</taxon>
        <taxon>Kickxellaceae</taxon>
        <taxon>Coemansia</taxon>
    </lineage>
</organism>
<dbReference type="Proteomes" id="UP001143981">
    <property type="component" value="Unassembled WGS sequence"/>
</dbReference>
<evidence type="ECO:0000256" key="2">
    <source>
        <dbReference type="ARBA" id="ARBA00007441"/>
    </source>
</evidence>
<evidence type="ECO:0000256" key="6">
    <source>
        <dbReference type="SAM" id="MobiDB-lite"/>
    </source>
</evidence>
<keyword evidence="9" id="KW-1185">Reference proteome</keyword>
<feature type="region of interest" description="Disordered" evidence="6">
    <location>
        <begin position="275"/>
        <end position="299"/>
    </location>
</feature>
<dbReference type="GO" id="GO:0008483">
    <property type="term" value="F:transaminase activity"/>
    <property type="evidence" value="ECO:0007669"/>
    <property type="project" value="UniProtKB-KW"/>
</dbReference>
<evidence type="ECO:0000256" key="1">
    <source>
        <dbReference type="ARBA" id="ARBA00001933"/>
    </source>
</evidence>
<name>A0A9W7YEJ9_9FUNG</name>
<reference evidence="8" key="1">
    <citation type="submission" date="2022-07" db="EMBL/GenBank/DDBJ databases">
        <title>Phylogenomic reconstructions and comparative analyses of Kickxellomycotina fungi.</title>
        <authorList>
            <person name="Reynolds N.K."/>
            <person name="Stajich J.E."/>
            <person name="Barry K."/>
            <person name="Grigoriev I.V."/>
            <person name="Crous P."/>
            <person name="Smith M.E."/>
        </authorList>
    </citation>
    <scope>NUCLEOTIDE SEQUENCE</scope>
    <source>
        <strain evidence="8">BCRC 34381</strain>
    </source>
</reference>
<evidence type="ECO:0000313" key="8">
    <source>
        <dbReference type="EMBL" id="KAJ1732139.1"/>
    </source>
</evidence>
<dbReference type="GO" id="GO:1901605">
    <property type="term" value="P:alpha-amino acid metabolic process"/>
    <property type="evidence" value="ECO:0007669"/>
    <property type="project" value="TreeGrafter"/>
</dbReference>
<proteinExistence type="inferred from homology"/>
<comment type="caution">
    <text evidence="8">The sequence shown here is derived from an EMBL/GenBank/DDBJ whole genome shotgun (WGS) entry which is preliminary data.</text>
</comment>
<dbReference type="Gene3D" id="3.40.640.10">
    <property type="entry name" value="Type I PLP-dependent aspartate aminotransferase-like (Major domain)"/>
    <property type="match status" value="1"/>
</dbReference>
<evidence type="ECO:0000313" key="9">
    <source>
        <dbReference type="Proteomes" id="UP001143981"/>
    </source>
</evidence>
<dbReference type="InterPro" id="IPR004839">
    <property type="entry name" value="Aminotransferase_I/II_large"/>
</dbReference>
<keyword evidence="5" id="KW-0663">Pyridoxal phosphate</keyword>
<sequence length="504" mass="53201">MPPNVCSAVETAAAASEAASAQATAADCLPRATDLTDLLVPAMRVHQKSPFKAVMGNPTMDMINMAGGVPHPATFPLLQLQAKVKAPARGAGGQDATLVLDKTQPRGTVESLDELLQYGAGCGVDSYCRFLRKHTQLVHSPRYADWDVIASCGSTDAIGKAISLFCDVGDSIAVEQWTFPGALSSLARGGVAAVPVAMDGEGMMPAALDRACISSRDSGRPLRVVYVVPTGQNPTGATMSLARRKAIYAVAQKHNLAIIEDDPYYFLQLGPPSPEQDGRAAGAAASDSEEYDSGCDAPAEEQPAGLLPSLLALDTDGRVVRLDSFSKIMAPNLRCGWITAPTYILDRLQILNESTILQPSGLSQGVVSRLLNDVWGLDGWDAHLRDLRTEYRLRRNLFVRMARKHLAGLAEFAVPTAGMFVWIKVTSIDPADPAATQRLLGGMRKAGVMMAPATPFCSAGPAGAQRAGNHLRAAFALVDTDMFEPALQRLAQAIVAAAGGAPAS</sequence>
<dbReference type="InterPro" id="IPR015424">
    <property type="entry name" value="PyrdxlP-dep_Trfase"/>
</dbReference>
<dbReference type="EMBL" id="JANBOI010000254">
    <property type="protein sequence ID" value="KAJ1732139.1"/>
    <property type="molecule type" value="Genomic_DNA"/>
</dbReference>
<gene>
    <name evidence="8" type="ORF">LPJ61_002189</name>
</gene>
<evidence type="ECO:0000256" key="3">
    <source>
        <dbReference type="ARBA" id="ARBA00022576"/>
    </source>
</evidence>
<comment type="cofactor">
    <cofactor evidence="1">
        <name>pyridoxal 5'-phosphate</name>
        <dbReference type="ChEBI" id="CHEBI:597326"/>
    </cofactor>
</comment>
<dbReference type="Pfam" id="PF00155">
    <property type="entry name" value="Aminotran_1_2"/>
    <property type="match status" value="1"/>
</dbReference>
<comment type="similarity">
    <text evidence="2">Belongs to the class-I pyridoxal-phosphate-dependent aminotransferase family.</text>
</comment>
<feature type="domain" description="Aminotransferase class I/classII large" evidence="7">
    <location>
        <begin position="147"/>
        <end position="490"/>
    </location>
</feature>
<keyword evidence="4" id="KW-0808">Transferase</keyword>
<dbReference type="InterPro" id="IPR015421">
    <property type="entry name" value="PyrdxlP-dep_Trfase_major"/>
</dbReference>
<protein>
    <recommendedName>
        <fullName evidence="7">Aminotransferase class I/classII large domain-containing protein</fullName>
    </recommendedName>
</protein>
<dbReference type="InterPro" id="IPR050859">
    <property type="entry name" value="Class-I_PLP-dep_aminotransf"/>
</dbReference>
<evidence type="ECO:0000256" key="4">
    <source>
        <dbReference type="ARBA" id="ARBA00022679"/>
    </source>
</evidence>
<dbReference type="PANTHER" id="PTHR42790">
    <property type="entry name" value="AMINOTRANSFERASE"/>
    <property type="match status" value="1"/>
</dbReference>
<dbReference type="SUPFAM" id="SSF53383">
    <property type="entry name" value="PLP-dependent transferases"/>
    <property type="match status" value="1"/>
</dbReference>
<accession>A0A9W7YEJ9</accession>